<dbReference type="SUPFAM" id="SSF54211">
    <property type="entry name" value="Ribosomal protein S5 domain 2-like"/>
    <property type="match status" value="1"/>
</dbReference>
<accession>A0A1T4Y8I9</accession>
<dbReference type="InterPro" id="IPR014721">
    <property type="entry name" value="Ribsml_uS5_D2-typ_fold_subgr"/>
</dbReference>
<evidence type="ECO:0000256" key="7">
    <source>
        <dbReference type="SAM" id="MobiDB-lite"/>
    </source>
</evidence>
<evidence type="ECO:0000256" key="1">
    <source>
        <dbReference type="ARBA" id="ARBA00005251"/>
    </source>
</evidence>
<reference evidence="9" key="1">
    <citation type="submission" date="2017-02" db="EMBL/GenBank/DDBJ databases">
        <authorList>
            <person name="Varghese N."/>
            <person name="Submissions S."/>
        </authorList>
    </citation>
    <scope>NUCLEOTIDE SEQUENCE [LARGE SCALE GENOMIC DNA]</scope>
    <source>
        <strain evidence="9">ATCC 700200</strain>
    </source>
</reference>
<sequence>MSKPITNATGRRKTAIARVHILAGSGSITVNGRDFEEYFPTVALQNQILTPLALTNTRQQYDFNVNASGGGITGQVGAVKLGISRALISVNPELRPTLKQAGLLTRDSRAKERKKPGRPGARKRFQFSKR</sequence>
<dbReference type="Proteomes" id="UP000190774">
    <property type="component" value="Unassembled WGS sequence"/>
</dbReference>
<comment type="similarity">
    <text evidence="1 5 6">Belongs to the universal ribosomal protein uS9 family.</text>
</comment>
<gene>
    <name evidence="5" type="primary">rpsI</name>
    <name evidence="8" type="ORF">SAMN02745166_02661</name>
</gene>
<dbReference type="FunFam" id="3.30.230.10:FF:000001">
    <property type="entry name" value="30S ribosomal protein S9"/>
    <property type="match status" value="1"/>
</dbReference>
<keyword evidence="2 5" id="KW-0689">Ribosomal protein</keyword>
<proteinExistence type="inferred from homology"/>
<dbReference type="RefSeq" id="WP_078813851.1">
    <property type="nucleotide sequence ID" value="NZ_FUYE01000008.1"/>
</dbReference>
<evidence type="ECO:0000256" key="6">
    <source>
        <dbReference type="RuleBase" id="RU003815"/>
    </source>
</evidence>
<dbReference type="InterPro" id="IPR023035">
    <property type="entry name" value="Ribosomal_uS9_bac/plastid"/>
</dbReference>
<keyword evidence="3 5" id="KW-0687">Ribonucleoprotein</keyword>
<dbReference type="InterPro" id="IPR020574">
    <property type="entry name" value="Ribosomal_uS9_CS"/>
</dbReference>
<dbReference type="GO" id="GO:0003735">
    <property type="term" value="F:structural constituent of ribosome"/>
    <property type="evidence" value="ECO:0007669"/>
    <property type="project" value="InterPro"/>
</dbReference>
<evidence type="ECO:0000256" key="2">
    <source>
        <dbReference type="ARBA" id="ARBA00022980"/>
    </source>
</evidence>
<evidence type="ECO:0000256" key="4">
    <source>
        <dbReference type="ARBA" id="ARBA00035259"/>
    </source>
</evidence>
<dbReference type="InterPro" id="IPR000754">
    <property type="entry name" value="Ribosomal_uS9"/>
</dbReference>
<dbReference type="GO" id="GO:0022627">
    <property type="term" value="C:cytosolic small ribosomal subunit"/>
    <property type="evidence" value="ECO:0007669"/>
    <property type="project" value="TreeGrafter"/>
</dbReference>
<protein>
    <recommendedName>
        <fullName evidence="4 5">Small ribosomal subunit protein uS9</fullName>
    </recommendedName>
</protein>
<dbReference type="AlphaFoldDB" id="A0A1T4Y8I9"/>
<dbReference type="InterPro" id="IPR020568">
    <property type="entry name" value="Ribosomal_Su5_D2-typ_SF"/>
</dbReference>
<dbReference type="NCBIfam" id="NF001099">
    <property type="entry name" value="PRK00132.1"/>
    <property type="match status" value="1"/>
</dbReference>
<evidence type="ECO:0000256" key="5">
    <source>
        <dbReference type="HAMAP-Rule" id="MF_00532"/>
    </source>
</evidence>
<evidence type="ECO:0000313" key="8">
    <source>
        <dbReference type="EMBL" id="SKA98010.1"/>
    </source>
</evidence>
<dbReference type="PANTHER" id="PTHR21569">
    <property type="entry name" value="RIBOSOMAL PROTEIN S9"/>
    <property type="match status" value="1"/>
</dbReference>
<dbReference type="PROSITE" id="PS00360">
    <property type="entry name" value="RIBOSOMAL_S9"/>
    <property type="match status" value="1"/>
</dbReference>
<evidence type="ECO:0000256" key="3">
    <source>
        <dbReference type="ARBA" id="ARBA00023274"/>
    </source>
</evidence>
<evidence type="ECO:0000313" key="9">
    <source>
        <dbReference type="Proteomes" id="UP000190774"/>
    </source>
</evidence>
<dbReference type="EMBL" id="FUYE01000008">
    <property type="protein sequence ID" value="SKA98010.1"/>
    <property type="molecule type" value="Genomic_DNA"/>
</dbReference>
<organism evidence="8 9">
    <name type="scientific">Prosthecobacter debontii</name>
    <dbReference type="NCBI Taxonomy" id="48467"/>
    <lineage>
        <taxon>Bacteria</taxon>
        <taxon>Pseudomonadati</taxon>
        <taxon>Verrucomicrobiota</taxon>
        <taxon>Verrucomicrobiia</taxon>
        <taxon>Verrucomicrobiales</taxon>
        <taxon>Verrucomicrobiaceae</taxon>
        <taxon>Prosthecobacter</taxon>
    </lineage>
</organism>
<dbReference type="OrthoDB" id="9803965at2"/>
<keyword evidence="9" id="KW-1185">Reference proteome</keyword>
<name>A0A1T4Y8I9_9BACT</name>
<feature type="region of interest" description="Disordered" evidence="7">
    <location>
        <begin position="99"/>
        <end position="130"/>
    </location>
</feature>
<dbReference type="HAMAP" id="MF_00532_B">
    <property type="entry name" value="Ribosomal_uS9_B"/>
    <property type="match status" value="1"/>
</dbReference>
<dbReference type="GO" id="GO:0006412">
    <property type="term" value="P:translation"/>
    <property type="evidence" value="ECO:0007669"/>
    <property type="project" value="UniProtKB-UniRule"/>
</dbReference>
<dbReference type="Pfam" id="PF00380">
    <property type="entry name" value="Ribosomal_S9"/>
    <property type="match status" value="1"/>
</dbReference>
<dbReference type="STRING" id="48467.SAMN02745166_02661"/>
<dbReference type="Gene3D" id="3.30.230.10">
    <property type="match status" value="1"/>
</dbReference>
<feature type="compositionally biased region" description="Basic residues" evidence="7">
    <location>
        <begin position="111"/>
        <end position="130"/>
    </location>
</feature>
<dbReference type="GO" id="GO:0003723">
    <property type="term" value="F:RNA binding"/>
    <property type="evidence" value="ECO:0007669"/>
    <property type="project" value="TreeGrafter"/>
</dbReference>
<dbReference type="PANTHER" id="PTHR21569:SF1">
    <property type="entry name" value="SMALL RIBOSOMAL SUBUNIT PROTEIN US9M"/>
    <property type="match status" value="1"/>
</dbReference>